<comment type="similarity">
    <text evidence="4">Belongs to the glucosamine/galactosamine-6-phosphate isomerase family. NagB subfamily.</text>
</comment>
<protein>
    <recommendedName>
        <fullName evidence="4">Glucosamine-6-phosphate deaminase</fullName>
        <ecNumber evidence="4">3.5.99.6</ecNumber>
    </recommendedName>
    <alternativeName>
        <fullName evidence="4">GlcN6P deaminase</fullName>
        <shortName evidence="4">GNPDA</shortName>
    </alternativeName>
    <alternativeName>
        <fullName evidence="4">Glucosamine-6-phosphate isomerase</fullName>
    </alternativeName>
</protein>
<dbReference type="InterPro" id="IPR006148">
    <property type="entry name" value="Glc/Gal-6P_isomerase"/>
</dbReference>
<dbReference type="FunFam" id="3.40.50.1360:FF:000003">
    <property type="entry name" value="Glucosamine-6-phosphate deaminase"/>
    <property type="match status" value="1"/>
</dbReference>
<sequence>MNIIVVKDNAAGGKKAFEIIKNGIENGAKVLGLATGSTPISLYNEMIANDLDFSDITSVNLDEYVGLGEDDDQSYRYFMNEHLFNKKPFKETFVPDGKNPNAEEETARYEKIVDEHPIDIQILGIGVNGHIGFNEPGSPLDGTTSKVALTQSTIDANARFFANEDDVPRFAYSMGIGSIMKGKKIVLMAYGENKADAVKEMVEGPVTTHLPASALQNHTDVTIIVDEAAASKLSNK</sequence>
<dbReference type="GO" id="GO:0016853">
    <property type="term" value="F:isomerase activity"/>
    <property type="evidence" value="ECO:0007669"/>
    <property type="project" value="UniProtKB-KW"/>
</dbReference>
<keyword evidence="2 4" id="KW-0378">Hydrolase</keyword>
<comment type="pathway">
    <text evidence="4">Amino-sugar metabolism; N-acetylneuraminate degradation; D-fructose 6-phosphate from N-acetylneuraminate: step 5/5.</text>
</comment>
<dbReference type="GO" id="GO:0042802">
    <property type="term" value="F:identical protein binding"/>
    <property type="evidence" value="ECO:0007669"/>
    <property type="project" value="TreeGrafter"/>
</dbReference>
<dbReference type="SUPFAM" id="SSF100950">
    <property type="entry name" value="NagB/RpiA/CoA transferase-like"/>
    <property type="match status" value="1"/>
</dbReference>
<name>A0A0R1H1P0_9LACO</name>
<feature type="active site" description="For ring-opening step" evidence="4">
    <location>
        <position position="135"/>
    </location>
</feature>
<dbReference type="Pfam" id="PF01182">
    <property type="entry name" value="Glucosamine_iso"/>
    <property type="match status" value="1"/>
</dbReference>
<dbReference type="GO" id="GO:0005737">
    <property type="term" value="C:cytoplasm"/>
    <property type="evidence" value="ECO:0007669"/>
    <property type="project" value="TreeGrafter"/>
</dbReference>
<comment type="caution">
    <text evidence="6">The sequence shown here is derived from an EMBL/GenBank/DDBJ whole genome shotgun (WGS) entry which is preliminary data.</text>
</comment>
<dbReference type="Proteomes" id="UP000050909">
    <property type="component" value="Unassembled WGS sequence"/>
</dbReference>
<dbReference type="NCBIfam" id="TIGR00502">
    <property type="entry name" value="nagB"/>
    <property type="match status" value="1"/>
</dbReference>
<feature type="active site" description="For ring-opening step" evidence="4">
    <location>
        <position position="128"/>
    </location>
</feature>
<evidence type="ECO:0000256" key="2">
    <source>
        <dbReference type="ARBA" id="ARBA00022801"/>
    </source>
</evidence>
<accession>A0A0R1H1P0</accession>
<dbReference type="InterPro" id="IPR004547">
    <property type="entry name" value="Glucosamine6P_isomerase"/>
</dbReference>
<dbReference type="GO" id="GO:0006043">
    <property type="term" value="P:glucosamine catabolic process"/>
    <property type="evidence" value="ECO:0007669"/>
    <property type="project" value="TreeGrafter"/>
</dbReference>
<feature type="active site" description="Proton acceptor; for enolization step" evidence="4">
    <location>
        <position position="62"/>
    </location>
</feature>
<dbReference type="PANTHER" id="PTHR11280:SF5">
    <property type="entry name" value="GLUCOSAMINE-6-PHOSPHATE ISOMERASE"/>
    <property type="match status" value="1"/>
</dbReference>
<dbReference type="CDD" id="cd01399">
    <property type="entry name" value="GlcN6P_deaminase"/>
    <property type="match status" value="1"/>
</dbReference>
<dbReference type="HAMAP" id="MF_01241">
    <property type="entry name" value="GlcN6P_deamin"/>
    <property type="match status" value="1"/>
</dbReference>
<keyword evidence="6" id="KW-0413">Isomerase</keyword>
<keyword evidence="7" id="KW-1185">Reference proteome</keyword>
<keyword evidence="3 4" id="KW-0119">Carbohydrate metabolism</keyword>
<dbReference type="PROSITE" id="PS01161">
    <property type="entry name" value="GLC_GALNAC_ISOMERASE"/>
    <property type="match status" value="1"/>
</dbReference>
<evidence type="ECO:0000256" key="4">
    <source>
        <dbReference type="HAMAP-Rule" id="MF_01241"/>
    </source>
</evidence>
<dbReference type="PATRIC" id="fig|1423722.3.peg.1220"/>
<comment type="function">
    <text evidence="4">Catalyzes the reversible isomerization-deamination of glucosamine 6-phosphate (GlcN6P) to form fructose 6-phosphate (Fru6P) and ammonium ion.</text>
</comment>
<proteinExistence type="inferred from homology"/>
<dbReference type="Gene3D" id="3.40.50.1360">
    <property type="match status" value="1"/>
</dbReference>
<feature type="active site" description="Proton acceptor; for ring-opening step" evidence="4">
    <location>
        <position position="130"/>
    </location>
</feature>
<evidence type="ECO:0000313" key="7">
    <source>
        <dbReference type="Proteomes" id="UP000050909"/>
    </source>
</evidence>
<dbReference type="GO" id="GO:0004342">
    <property type="term" value="F:glucosamine-6-phosphate deaminase activity"/>
    <property type="evidence" value="ECO:0007669"/>
    <property type="project" value="UniProtKB-UniRule"/>
</dbReference>
<dbReference type="InterPro" id="IPR037171">
    <property type="entry name" value="NagB/RpiA_transferase-like"/>
</dbReference>
<dbReference type="EMBL" id="AZCV01000004">
    <property type="protein sequence ID" value="KRK37585.1"/>
    <property type="molecule type" value="Genomic_DNA"/>
</dbReference>
<dbReference type="GO" id="GO:0019262">
    <property type="term" value="P:N-acetylneuraminate catabolic process"/>
    <property type="evidence" value="ECO:0007669"/>
    <property type="project" value="UniProtKB-UniRule"/>
</dbReference>
<dbReference type="PANTHER" id="PTHR11280">
    <property type="entry name" value="GLUCOSAMINE-6-PHOSPHATE ISOMERASE"/>
    <property type="match status" value="1"/>
</dbReference>
<evidence type="ECO:0000313" key="6">
    <source>
        <dbReference type="EMBL" id="KRK37585.1"/>
    </source>
</evidence>
<comment type="caution">
    <text evidence="4">Lacks conserved residue(s) required for the propagation of feature annotation.</text>
</comment>
<comment type="catalytic activity">
    <reaction evidence="1 4">
        <text>alpha-D-glucosamine 6-phosphate + H2O = beta-D-fructose 6-phosphate + NH4(+)</text>
        <dbReference type="Rhea" id="RHEA:12172"/>
        <dbReference type="ChEBI" id="CHEBI:15377"/>
        <dbReference type="ChEBI" id="CHEBI:28938"/>
        <dbReference type="ChEBI" id="CHEBI:57634"/>
        <dbReference type="ChEBI" id="CHEBI:75989"/>
        <dbReference type="EC" id="3.5.99.6"/>
    </reaction>
</comment>
<dbReference type="GO" id="GO:0006046">
    <property type="term" value="P:N-acetylglucosamine catabolic process"/>
    <property type="evidence" value="ECO:0007669"/>
    <property type="project" value="UniProtKB-UniRule"/>
</dbReference>
<evidence type="ECO:0000259" key="5">
    <source>
        <dbReference type="Pfam" id="PF01182"/>
    </source>
</evidence>
<evidence type="ECO:0000256" key="1">
    <source>
        <dbReference type="ARBA" id="ARBA00000644"/>
    </source>
</evidence>
<organism evidence="6 7">
    <name type="scientific">Amylolactobacillus amylotrophicus DSM 20534</name>
    <dbReference type="NCBI Taxonomy" id="1423722"/>
    <lineage>
        <taxon>Bacteria</taxon>
        <taxon>Bacillati</taxon>
        <taxon>Bacillota</taxon>
        <taxon>Bacilli</taxon>
        <taxon>Lactobacillales</taxon>
        <taxon>Lactobacillaceae</taxon>
        <taxon>Amylolactobacillus</taxon>
    </lineage>
</organism>
<dbReference type="RefSeq" id="WP_054746066.1">
    <property type="nucleotide sequence ID" value="NZ_AZCV01000004.1"/>
</dbReference>
<dbReference type="UniPathway" id="UPA00629">
    <property type="reaction ID" value="UER00684"/>
</dbReference>
<dbReference type="GO" id="GO:0005975">
    <property type="term" value="P:carbohydrate metabolic process"/>
    <property type="evidence" value="ECO:0007669"/>
    <property type="project" value="InterPro"/>
</dbReference>
<evidence type="ECO:0000256" key="3">
    <source>
        <dbReference type="ARBA" id="ARBA00023277"/>
    </source>
</evidence>
<reference evidence="6 7" key="1">
    <citation type="journal article" date="2015" name="Genome Announc.">
        <title>Expanding the biotechnology potential of lactobacilli through comparative genomics of 213 strains and associated genera.</title>
        <authorList>
            <person name="Sun Z."/>
            <person name="Harris H.M."/>
            <person name="McCann A."/>
            <person name="Guo C."/>
            <person name="Argimon S."/>
            <person name="Zhang W."/>
            <person name="Yang X."/>
            <person name="Jeffery I.B."/>
            <person name="Cooney J.C."/>
            <person name="Kagawa T.F."/>
            <person name="Liu W."/>
            <person name="Song Y."/>
            <person name="Salvetti E."/>
            <person name="Wrobel A."/>
            <person name="Rasinkangas P."/>
            <person name="Parkhill J."/>
            <person name="Rea M.C."/>
            <person name="O'Sullivan O."/>
            <person name="Ritari J."/>
            <person name="Douillard F.P."/>
            <person name="Paul Ross R."/>
            <person name="Yang R."/>
            <person name="Briner A.E."/>
            <person name="Felis G.E."/>
            <person name="de Vos W.M."/>
            <person name="Barrangou R."/>
            <person name="Klaenhammer T.R."/>
            <person name="Caufield P.W."/>
            <person name="Cui Y."/>
            <person name="Zhang H."/>
            <person name="O'Toole P.W."/>
        </authorList>
    </citation>
    <scope>NUCLEOTIDE SEQUENCE [LARGE SCALE GENOMIC DNA]</scope>
    <source>
        <strain evidence="6 7">DSM 20534</strain>
    </source>
</reference>
<dbReference type="AlphaFoldDB" id="A0A0R1H1P0"/>
<dbReference type="EC" id="3.5.99.6" evidence="4"/>
<feature type="domain" description="Glucosamine/galactosamine-6-phosphate isomerase" evidence="5">
    <location>
        <begin position="18"/>
        <end position="220"/>
    </location>
</feature>
<gene>
    <name evidence="4" type="primary">nagB</name>
    <name evidence="6" type="ORF">FC62_GL001197</name>
</gene>
<dbReference type="InterPro" id="IPR018321">
    <property type="entry name" value="Glucosamine6P_isomerase_CS"/>
</dbReference>